<dbReference type="VEuPathDB" id="PlasmoDB:PVP01_0001310"/>
<reference evidence="2 3" key="1">
    <citation type="submission" date="2016-07" db="EMBL/GenBank/DDBJ databases">
        <authorList>
            <consortium name="Pathogen Informatics"/>
        </authorList>
    </citation>
    <scope>NUCLEOTIDE SEQUENCE [LARGE SCALE GENOMIC DNA]</scope>
</reference>
<sequence>MSKNITDITNWEKEYPFLNEVWEFHNKLNILMDKDEYNGKIFSMCHMILRDFGKDTGEYDSFCLKLLHNLGHYSDDEKSFIRSHDRCNILYNWIYNLKEKHKIPDEIINKCFDEYITISKVMKYMDACSYNSHNTFYEDPMNVTLLNIFESSIGTIINILNGEKSVINIPCRKFVCKNVQIYNDMYQKWCVNAREGNQRHENTCSKLKQFKYSYTHYFRSKLDNEAEIPSLDDIQNNYFTECQKYLQEQVLDTTLVTQDQPKYSSRNLPEGEKQSSPMSSTVSTTIGTMAGASSILALLYKFTSGRRWIHSGFGRQSGRINNDLYAEGLNELSFDGFQGEDMSSYNARYNIGYGSA</sequence>
<accession>A0A1G4HDL6</accession>
<name>A0A1G4HDL6_PLAVI</name>
<proteinExistence type="predicted"/>
<dbReference type="VEuPathDB" id="PlasmoDB:PVPAM_000029100"/>
<evidence type="ECO:0000313" key="2">
    <source>
        <dbReference type="EMBL" id="SCO72989.1"/>
    </source>
</evidence>
<dbReference type="Proteomes" id="UP000305196">
    <property type="component" value="Chromosome 10"/>
</dbReference>
<dbReference type="VEuPathDB" id="PlasmoDB:PVW1_100018300"/>
<evidence type="ECO:0000313" key="3">
    <source>
        <dbReference type="Proteomes" id="UP000305196"/>
    </source>
</evidence>
<dbReference type="InterPro" id="IPR008780">
    <property type="entry name" value="Plasmodium_Vir"/>
</dbReference>
<dbReference type="EMBL" id="LT615265">
    <property type="protein sequence ID" value="SCO72989.1"/>
    <property type="molecule type" value="Genomic_DNA"/>
</dbReference>
<gene>
    <name evidence="2" type="ORF">PVC01_100006000</name>
</gene>
<feature type="region of interest" description="Disordered" evidence="1">
    <location>
        <begin position="261"/>
        <end position="282"/>
    </location>
</feature>
<dbReference type="AlphaFoldDB" id="A0A1G4HDL6"/>
<organism evidence="2 3">
    <name type="scientific">Plasmodium vivax</name>
    <name type="common">malaria parasite P. vivax</name>
    <dbReference type="NCBI Taxonomy" id="5855"/>
    <lineage>
        <taxon>Eukaryota</taxon>
        <taxon>Sar</taxon>
        <taxon>Alveolata</taxon>
        <taxon>Apicomplexa</taxon>
        <taxon>Aconoidasida</taxon>
        <taxon>Haemosporida</taxon>
        <taxon>Plasmodiidae</taxon>
        <taxon>Plasmodium</taxon>
        <taxon>Plasmodium (Plasmodium)</taxon>
    </lineage>
</organism>
<dbReference type="Pfam" id="PF05795">
    <property type="entry name" value="Plasmodium_Vir"/>
    <property type="match status" value="1"/>
</dbReference>
<protein>
    <submittedName>
        <fullName evidence="2">Vir protein, putative</fullName>
    </submittedName>
</protein>
<evidence type="ECO:0000256" key="1">
    <source>
        <dbReference type="SAM" id="MobiDB-lite"/>
    </source>
</evidence>